<dbReference type="Gene3D" id="3.30.565.10">
    <property type="entry name" value="Histidine kinase-like ATPase, C-terminal domain"/>
    <property type="match status" value="1"/>
</dbReference>
<evidence type="ECO:0000259" key="10">
    <source>
        <dbReference type="PROSITE" id="PS50109"/>
    </source>
</evidence>
<dbReference type="Gene3D" id="1.10.287.130">
    <property type="match status" value="1"/>
</dbReference>
<dbReference type="GO" id="GO:0003677">
    <property type="term" value="F:DNA binding"/>
    <property type="evidence" value="ECO:0007669"/>
    <property type="project" value="UniProtKB-KW"/>
</dbReference>
<dbReference type="InterPro" id="IPR005467">
    <property type="entry name" value="His_kinase_dom"/>
</dbReference>
<dbReference type="SUPFAM" id="SSF55874">
    <property type="entry name" value="ATPase domain of HSP90 chaperone/DNA topoisomerase II/histidine kinase"/>
    <property type="match status" value="1"/>
</dbReference>
<evidence type="ECO:0000256" key="7">
    <source>
        <dbReference type="ARBA" id="ARBA00023125"/>
    </source>
</evidence>
<keyword evidence="4" id="KW-0418">Kinase</keyword>
<dbReference type="EMBL" id="NQWI01000061">
    <property type="protein sequence ID" value="PDW02564.1"/>
    <property type="molecule type" value="Genomic_DNA"/>
</dbReference>
<dbReference type="PROSITE" id="PS50110">
    <property type="entry name" value="RESPONSE_REGULATORY"/>
    <property type="match status" value="1"/>
</dbReference>
<evidence type="ECO:0000256" key="4">
    <source>
        <dbReference type="ARBA" id="ARBA00022777"/>
    </source>
</evidence>
<dbReference type="SMART" id="SM00387">
    <property type="entry name" value="HATPase_c"/>
    <property type="match status" value="1"/>
</dbReference>
<dbReference type="Proteomes" id="UP000220527">
    <property type="component" value="Unassembled WGS sequence"/>
</dbReference>
<dbReference type="SUPFAM" id="SSF52172">
    <property type="entry name" value="CheY-like"/>
    <property type="match status" value="1"/>
</dbReference>
<name>A0A2A6RHG5_9CHLR</name>
<evidence type="ECO:0000259" key="11">
    <source>
        <dbReference type="PROSITE" id="PS50110"/>
    </source>
</evidence>
<gene>
    <name evidence="12" type="ORF">CJ255_13235</name>
</gene>
<dbReference type="PROSITE" id="PS50109">
    <property type="entry name" value="HIS_KIN"/>
    <property type="match status" value="1"/>
</dbReference>
<comment type="catalytic activity">
    <reaction evidence="1">
        <text>ATP + protein L-histidine = ADP + protein N-phospho-L-histidine.</text>
        <dbReference type="EC" id="2.7.13.3"/>
    </reaction>
</comment>
<dbReference type="InterPro" id="IPR013656">
    <property type="entry name" value="PAS_4"/>
</dbReference>
<feature type="modified residue" description="4-aspartylphosphate" evidence="9">
    <location>
        <position position="54"/>
    </location>
</feature>
<evidence type="ECO:0000256" key="9">
    <source>
        <dbReference type="PROSITE-ProRule" id="PRU00169"/>
    </source>
</evidence>
<dbReference type="PANTHER" id="PTHR43547:SF2">
    <property type="entry name" value="HYBRID SIGNAL TRANSDUCTION HISTIDINE KINASE C"/>
    <property type="match status" value="1"/>
</dbReference>
<dbReference type="SMART" id="SM00448">
    <property type="entry name" value="REC"/>
    <property type="match status" value="1"/>
</dbReference>
<dbReference type="InterPro" id="IPR004358">
    <property type="entry name" value="Sig_transdc_His_kin-like_C"/>
</dbReference>
<evidence type="ECO:0000313" key="12">
    <source>
        <dbReference type="EMBL" id="PDW02564.1"/>
    </source>
</evidence>
<dbReference type="Gene3D" id="3.40.50.2300">
    <property type="match status" value="1"/>
</dbReference>
<dbReference type="InterPro" id="IPR036890">
    <property type="entry name" value="HATPase_C_sf"/>
</dbReference>
<keyword evidence="5" id="KW-0902">Two-component regulatory system</keyword>
<proteinExistence type="predicted"/>
<dbReference type="InterPro" id="IPR035965">
    <property type="entry name" value="PAS-like_dom_sf"/>
</dbReference>
<dbReference type="PANTHER" id="PTHR43547">
    <property type="entry name" value="TWO-COMPONENT HISTIDINE KINASE"/>
    <property type="match status" value="1"/>
</dbReference>
<evidence type="ECO:0000256" key="2">
    <source>
        <dbReference type="ARBA" id="ARBA00012438"/>
    </source>
</evidence>
<dbReference type="GO" id="GO:0000155">
    <property type="term" value="F:phosphorelay sensor kinase activity"/>
    <property type="evidence" value="ECO:0007669"/>
    <property type="project" value="InterPro"/>
</dbReference>
<organism evidence="12 13">
    <name type="scientific">Candidatus Viridilinea mediisalina</name>
    <dbReference type="NCBI Taxonomy" id="2024553"/>
    <lineage>
        <taxon>Bacteria</taxon>
        <taxon>Bacillati</taxon>
        <taxon>Chloroflexota</taxon>
        <taxon>Chloroflexia</taxon>
        <taxon>Chloroflexales</taxon>
        <taxon>Chloroflexineae</taxon>
        <taxon>Oscillochloridaceae</taxon>
        <taxon>Candidatus Viridilinea</taxon>
    </lineage>
</organism>
<dbReference type="FunFam" id="3.40.50.2300:FF:000001">
    <property type="entry name" value="DNA-binding response regulator PhoB"/>
    <property type="match status" value="1"/>
</dbReference>
<dbReference type="EC" id="2.7.13.3" evidence="2"/>
<dbReference type="Pfam" id="PF00072">
    <property type="entry name" value="Response_reg"/>
    <property type="match status" value="1"/>
</dbReference>
<sequence length="491" mass="54709">MEQGTILIVDDNPQILSILTDLLRPLGHTIVCATDGQMALTMAFNSPPDLLLLDVMMPGMDGFTLCRHIRADSQLAHLPVILITALDDRESRIQGFEAGADEFITKPFDYAELRARVSTVLRLNRYRKLNEQQERLAAEQERFAWAVEHSQDGILVLGPDDTIRYANPRARTFLGMDAAAPANLPFYHLATSRFTLTPAEHWNDWPNDGASDEHPRFLVRPESRNVAERWLRVELLPPASSDDARVVRLRDVTEQVTTQREMWTFHAMLGHKLRTPLVGILGGLNILSGGATHMERDAILRIADVALSSARRLRSEIEDILHYLRPPADIYGVDGPTLHDVAALCEQIANDLGVTQLSVNLPATQGETRLALTRHSIEVVLREVIENSVKFHPERSPELAIMMEITEDHQLVIQIIDDGTPLPPDQIDLAWRPYYQSERSFTGQVEGMGLGLALVARIIHAVGGRCALDNRTDAAGVVVTLTVPFVAQSRT</sequence>
<reference evidence="13" key="1">
    <citation type="submission" date="2017-08" db="EMBL/GenBank/DDBJ databases">
        <authorList>
            <person name="Grouzdev D.S."/>
            <person name="Gaisin V.A."/>
            <person name="Rysina M.S."/>
            <person name="Gorlenko V.M."/>
        </authorList>
    </citation>
    <scope>NUCLEOTIDE SEQUENCE [LARGE SCALE GENOMIC DNA]</scope>
    <source>
        <strain evidence="13">Kir15-3F</strain>
    </source>
</reference>
<keyword evidence="3 9" id="KW-0597">Phosphoprotein</keyword>
<dbReference type="InterPro" id="IPR001789">
    <property type="entry name" value="Sig_transdc_resp-reg_receiver"/>
</dbReference>
<evidence type="ECO:0000256" key="5">
    <source>
        <dbReference type="ARBA" id="ARBA00023012"/>
    </source>
</evidence>
<evidence type="ECO:0000256" key="1">
    <source>
        <dbReference type="ARBA" id="ARBA00000085"/>
    </source>
</evidence>
<dbReference type="CDD" id="cd17538">
    <property type="entry name" value="REC_D1_PleD-like"/>
    <property type="match status" value="1"/>
</dbReference>
<dbReference type="InterPro" id="IPR003661">
    <property type="entry name" value="HisK_dim/P_dom"/>
</dbReference>
<feature type="domain" description="Histidine kinase" evidence="10">
    <location>
        <begin position="268"/>
        <end position="487"/>
    </location>
</feature>
<dbReference type="InterPro" id="IPR003594">
    <property type="entry name" value="HATPase_dom"/>
</dbReference>
<evidence type="ECO:0000256" key="6">
    <source>
        <dbReference type="ARBA" id="ARBA00023015"/>
    </source>
</evidence>
<dbReference type="SUPFAM" id="SSF47384">
    <property type="entry name" value="Homodimeric domain of signal transducing histidine kinase"/>
    <property type="match status" value="1"/>
</dbReference>
<evidence type="ECO:0000256" key="8">
    <source>
        <dbReference type="ARBA" id="ARBA00023163"/>
    </source>
</evidence>
<dbReference type="PRINTS" id="PR00344">
    <property type="entry name" value="BCTRLSENSOR"/>
</dbReference>
<dbReference type="Gene3D" id="3.30.450.20">
    <property type="entry name" value="PAS domain"/>
    <property type="match status" value="1"/>
</dbReference>
<keyword evidence="7" id="KW-0238">DNA-binding</keyword>
<dbReference type="SUPFAM" id="SSF55785">
    <property type="entry name" value="PYP-like sensor domain (PAS domain)"/>
    <property type="match status" value="1"/>
</dbReference>
<keyword evidence="4" id="KW-0808">Transferase</keyword>
<dbReference type="CDD" id="cd00082">
    <property type="entry name" value="HisKA"/>
    <property type="match status" value="1"/>
</dbReference>
<evidence type="ECO:0000313" key="13">
    <source>
        <dbReference type="Proteomes" id="UP000220527"/>
    </source>
</evidence>
<dbReference type="Pfam" id="PF08448">
    <property type="entry name" value="PAS_4"/>
    <property type="match status" value="1"/>
</dbReference>
<dbReference type="Pfam" id="PF02518">
    <property type="entry name" value="HATPase_c"/>
    <property type="match status" value="1"/>
</dbReference>
<dbReference type="AlphaFoldDB" id="A0A2A6RHG5"/>
<keyword evidence="6" id="KW-0805">Transcription regulation</keyword>
<evidence type="ECO:0000256" key="3">
    <source>
        <dbReference type="ARBA" id="ARBA00022553"/>
    </source>
</evidence>
<accession>A0A2A6RHG5</accession>
<protein>
    <recommendedName>
        <fullName evidence="2">histidine kinase</fullName>
        <ecNumber evidence="2">2.7.13.3</ecNumber>
    </recommendedName>
</protein>
<keyword evidence="13" id="KW-1185">Reference proteome</keyword>
<dbReference type="OrthoDB" id="1931120at2"/>
<comment type="caution">
    <text evidence="12">The sequence shown here is derived from an EMBL/GenBank/DDBJ whole genome shotgun (WGS) entry which is preliminary data.</text>
</comment>
<dbReference type="RefSeq" id="WP_097644581.1">
    <property type="nucleotide sequence ID" value="NZ_NQWI01000061.1"/>
</dbReference>
<dbReference type="InterPro" id="IPR036097">
    <property type="entry name" value="HisK_dim/P_sf"/>
</dbReference>
<feature type="domain" description="Response regulatory" evidence="11">
    <location>
        <begin position="5"/>
        <end position="121"/>
    </location>
</feature>
<keyword evidence="8" id="KW-0804">Transcription</keyword>
<dbReference type="InterPro" id="IPR011006">
    <property type="entry name" value="CheY-like_superfamily"/>
</dbReference>